<accession>A0A8T0IZM3</accession>
<evidence type="ECO:0000259" key="1">
    <source>
        <dbReference type="Pfam" id="PF00149"/>
    </source>
</evidence>
<proteinExistence type="predicted"/>
<dbReference type="InterPro" id="IPR029052">
    <property type="entry name" value="Metallo-depent_PP-like"/>
</dbReference>
<dbReference type="InterPro" id="IPR004843">
    <property type="entry name" value="Calcineurin-like_PHP"/>
</dbReference>
<dbReference type="AlphaFoldDB" id="A0A8T0IZM3"/>
<organism evidence="2 3">
    <name type="scientific">Ceratodon purpureus</name>
    <name type="common">Fire moss</name>
    <name type="synonym">Dicranum purpureum</name>
    <dbReference type="NCBI Taxonomy" id="3225"/>
    <lineage>
        <taxon>Eukaryota</taxon>
        <taxon>Viridiplantae</taxon>
        <taxon>Streptophyta</taxon>
        <taxon>Embryophyta</taxon>
        <taxon>Bryophyta</taxon>
        <taxon>Bryophytina</taxon>
        <taxon>Bryopsida</taxon>
        <taxon>Dicranidae</taxon>
        <taxon>Pseudoditrichales</taxon>
        <taxon>Ditrichaceae</taxon>
        <taxon>Ceratodon</taxon>
    </lineage>
</organism>
<dbReference type="Proteomes" id="UP000822688">
    <property type="component" value="Chromosome 2"/>
</dbReference>
<dbReference type="CDD" id="cd07425">
    <property type="entry name" value="MPP_Shelphs"/>
    <property type="match status" value="1"/>
</dbReference>
<name>A0A8T0IZM3_CERPU</name>
<dbReference type="GO" id="GO:0016787">
    <property type="term" value="F:hydrolase activity"/>
    <property type="evidence" value="ECO:0007669"/>
    <property type="project" value="InterPro"/>
</dbReference>
<evidence type="ECO:0000313" key="3">
    <source>
        <dbReference type="Proteomes" id="UP000822688"/>
    </source>
</evidence>
<dbReference type="PANTHER" id="PTHR47680">
    <property type="entry name" value="SHEWANELLA-LIKE PROTEIN PHOSPHATASE 2"/>
    <property type="match status" value="1"/>
</dbReference>
<protein>
    <recommendedName>
        <fullName evidence="1">Calcineurin-like phosphoesterase domain-containing protein</fullName>
    </recommendedName>
</protein>
<feature type="domain" description="Calcineurin-like phosphoesterase" evidence="1">
    <location>
        <begin position="82"/>
        <end position="207"/>
    </location>
</feature>
<reference evidence="2" key="1">
    <citation type="submission" date="2020-06" db="EMBL/GenBank/DDBJ databases">
        <title>WGS assembly of Ceratodon purpureus strain R40.</title>
        <authorList>
            <person name="Carey S.B."/>
            <person name="Jenkins J."/>
            <person name="Shu S."/>
            <person name="Lovell J.T."/>
            <person name="Sreedasyam A."/>
            <person name="Maumus F."/>
            <person name="Tiley G.P."/>
            <person name="Fernandez-Pozo N."/>
            <person name="Barry K."/>
            <person name="Chen C."/>
            <person name="Wang M."/>
            <person name="Lipzen A."/>
            <person name="Daum C."/>
            <person name="Saski C.A."/>
            <person name="Payton A.C."/>
            <person name="Mcbreen J.C."/>
            <person name="Conrad R.E."/>
            <person name="Kollar L.M."/>
            <person name="Olsson S."/>
            <person name="Huttunen S."/>
            <person name="Landis J.B."/>
            <person name="Wickett N.J."/>
            <person name="Johnson M.G."/>
            <person name="Rensing S.A."/>
            <person name="Grimwood J."/>
            <person name="Schmutz J."/>
            <person name="Mcdaniel S.F."/>
        </authorList>
    </citation>
    <scope>NUCLEOTIDE SEQUENCE</scope>
    <source>
        <strain evidence="2">R40</strain>
    </source>
</reference>
<dbReference type="InterPro" id="IPR041787">
    <property type="entry name" value="MPP_Shelphs"/>
</dbReference>
<gene>
    <name evidence="2" type="ORF">KC19_2G236000</name>
</gene>
<dbReference type="PANTHER" id="PTHR47680:SF2">
    <property type="entry name" value="SHEWANELLA-LIKE PROTEIN PHOSPHATASE 2"/>
    <property type="match status" value="1"/>
</dbReference>
<keyword evidence="3" id="KW-1185">Reference proteome</keyword>
<sequence length="413" mass="44458">MPAMAEALHKEPALCGQVPSLFSSFVDSFVDYAVAGQVLGKPAVPPSVETNALDAAFTKLDVAPPVVGHGDGLRTWLPAAKRLIAIGDIHGDLAKARAALQVAQVIDEHDRWVGGETVLVQVGDLFDRGGDEIKILYLLEKLRGEAQKAGGDVHVMNGNHEIMNIEGDFRYATRAGLEEFRGWAHWFSLGNILKSKCAGLGQQVDIFHGIPDSYPPGLRARMAAMRPGGPLASRFLSKHPVVLVVGSSVFVHGGLLPEHVNYGLDRINDEVSDWMLGTKGWKGPGYLHGADALVWTRKYSDVTESRCDCELLTRCLRSIDGVKRMVVGHTIQQPVGLNGACDNKVIRVDVGLSKGCADGMPQVLEIRGDKELRVLSSRLPPSLIDAGAENGGFALKEKSGLASLLVQAPQRYA</sequence>
<evidence type="ECO:0000313" key="2">
    <source>
        <dbReference type="EMBL" id="KAG0588339.1"/>
    </source>
</evidence>
<dbReference type="Gene3D" id="3.60.21.10">
    <property type="match status" value="1"/>
</dbReference>
<dbReference type="Pfam" id="PF00149">
    <property type="entry name" value="Metallophos"/>
    <property type="match status" value="1"/>
</dbReference>
<dbReference type="SUPFAM" id="SSF56300">
    <property type="entry name" value="Metallo-dependent phosphatases"/>
    <property type="match status" value="1"/>
</dbReference>
<comment type="caution">
    <text evidence="2">The sequence shown here is derived from an EMBL/GenBank/DDBJ whole genome shotgun (WGS) entry which is preliminary data.</text>
</comment>
<dbReference type="EMBL" id="CM026422">
    <property type="protein sequence ID" value="KAG0588339.1"/>
    <property type="molecule type" value="Genomic_DNA"/>
</dbReference>